<accession>A0ABY1MZQ7</accession>
<comment type="caution">
    <text evidence="1">The sequence shown here is derived from an EMBL/GenBank/DDBJ whole genome shotgun (WGS) entry which is preliminary data.</text>
</comment>
<evidence type="ECO:0000313" key="1">
    <source>
        <dbReference type="EMBL" id="SMO55956.1"/>
    </source>
</evidence>
<organism evidence="1 2">
    <name type="scientific">Dietzia kunjamensis subsp. schimae</name>
    <dbReference type="NCBI Taxonomy" id="498198"/>
    <lineage>
        <taxon>Bacteria</taxon>
        <taxon>Bacillati</taxon>
        <taxon>Actinomycetota</taxon>
        <taxon>Actinomycetes</taxon>
        <taxon>Mycobacteriales</taxon>
        <taxon>Dietziaceae</taxon>
        <taxon>Dietzia</taxon>
    </lineage>
</organism>
<protein>
    <submittedName>
        <fullName evidence="1">Uncharacterized protein</fullName>
    </submittedName>
</protein>
<evidence type="ECO:0000313" key="2">
    <source>
        <dbReference type="Proteomes" id="UP000315460"/>
    </source>
</evidence>
<name>A0ABY1MZQ7_9ACTN</name>
<proteinExistence type="predicted"/>
<reference evidence="1 2" key="1">
    <citation type="submission" date="2017-05" db="EMBL/GenBank/DDBJ databases">
        <authorList>
            <person name="Varghese N."/>
            <person name="Submissions S."/>
        </authorList>
    </citation>
    <scope>NUCLEOTIDE SEQUENCE [LARGE SCALE GENOMIC DNA]</scope>
    <source>
        <strain evidence="1 2">DSM 45139</strain>
    </source>
</reference>
<dbReference type="Proteomes" id="UP000315460">
    <property type="component" value="Unassembled WGS sequence"/>
</dbReference>
<sequence>MDGRDWSESVAYGMTSPDVVTIVPFNTIDHVARTTCNGDVGWGLFEHAPLGQRDPSGIRRLGRYRTLAPITAE</sequence>
<keyword evidence="2" id="KW-1185">Reference proteome</keyword>
<dbReference type="EMBL" id="FXTG01000002">
    <property type="protein sequence ID" value="SMO55956.1"/>
    <property type="molecule type" value="Genomic_DNA"/>
</dbReference>
<gene>
    <name evidence="1" type="ORF">SAMN06265174_102321</name>
</gene>